<feature type="domain" description="CMP/dCMP-type deaminase" evidence="9">
    <location>
        <begin position="1"/>
        <end position="107"/>
    </location>
</feature>
<evidence type="ECO:0000256" key="5">
    <source>
        <dbReference type="ARBA" id="ARBA00022723"/>
    </source>
</evidence>
<dbReference type="SUPFAM" id="SSF53927">
    <property type="entry name" value="Cytidine deaminase-like"/>
    <property type="match status" value="1"/>
</dbReference>
<dbReference type="FunFam" id="3.40.140.10:FF:000016">
    <property type="entry name" value="Cytosine deaminase"/>
    <property type="match status" value="1"/>
</dbReference>
<dbReference type="InterPro" id="IPR016193">
    <property type="entry name" value="Cytidine_deaminase-like"/>
</dbReference>
<evidence type="ECO:0000256" key="6">
    <source>
        <dbReference type="ARBA" id="ARBA00022801"/>
    </source>
</evidence>
<dbReference type="PANTHER" id="PTHR11079">
    <property type="entry name" value="CYTOSINE DEAMINASE FAMILY MEMBER"/>
    <property type="match status" value="1"/>
</dbReference>
<evidence type="ECO:0000259" key="9">
    <source>
        <dbReference type="PROSITE" id="PS51747"/>
    </source>
</evidence>
<keyword evidence="6" id="KW-0378">Hydrolase</keyword>
<proteinExistence type="predicted"/>
<dbReference type="Gene3D" id="3.40.140.10">
    <property type="entry name" value="Cytidine Deaminase, domain 2"/>
    <property type="match status" value="1"/>
</dbReference>
<evidence type="ECO:0000256" key="2">
    <source>
        <dbReference type="ARBA" id="ARBA00004496"/>
    </source>
</evidence>
<evidence type="ECO:0000256" key="3">
    <source>
        <dbReference type="ARBA" id="ARBA00011738"/>
    </source>
</evidence>
<keyword evidence="7" id="KW-0862">Zinc</keyword>
<evidence type="ECO:0000256" key="1">
    <source>
        <dbReference type="ARBA" id="ARBA00001947"/>
    </source>
</evidence>
<dbReference type="EMBL" id="QZAB01000165">
    <property type="protein sequence ID" value="RQD89117.1"/>
    <property type="molecule type" value="Genomic_DNA"/>
</dbReference>
<dbReference type="GO" id="GO:0005737">
    <property type="term" value="C:cytoplasm"/>
    <property type="evidence" value="ECO:0007669"/>
    <property type="project" value="UniProtKB-SubCell"/>
</dbReference>
<comment type="pathway">
    <text evidence="8">Pyrimidine metabolism.</text>
</comment>
<dbReference type="RefSeq" id="WP_259134418.1">
    <property type="nucleotide sequence ID" value="NZ_JANUCS010000006.1"/>
</dbReference>
<dbReference type="Pfam" id="PF00383">
    <property type="entry name" value="dCMP_cyt_deam_1"/>
    <property type="match status" value="1"/>
</dbReference>
<gene>
    <name evidence="10" type="ORF">D5R95_02470</name>
</gene>
<comment type="caution">
    <text evidence="10">The sequence shown here is derived from an EMBL/GenBank/DDBJ whole genome shotgun (WGS) entry which is preliminary data.</text>
</comment>
<keyword evidence="5" id="KW-0479">Metal-binding</keyword>
<dbReference type="PROSITE" id="PS51747">
    <property type="entry name" value="CYT_DCMP_DEAMINASES_2"/>
    <property type="match status" value="1"/>
</dbReference>
<comment type="subcellular location">
    <subcellularLocation>
        <location evidence="2">Cytoplasm</location>
    </subcellularLocation>
</comment>
<sequence>MDKFMEAALEEAQKGLNEGGIPIGSALVKNGKVVGKGHNMRIQENDPMAHAEIVCLRDAGRIETYGDTILYSTLMPCYLCAGAAVQFGIKKVIVGEAENFTGALEFMEEHDIEVINLNDSKCKGIMQKFIQENKEIWFEDIGKE</sequence>
<dbReference type="InterPro" id="IPR002125">
    <property type="entry name" value="CMP_dCMP_dom"/>
</dbReference>
<evidence type="ECO:0000256" key="7">
    <source>
        <dbReference type="ARBA" id="ARBA00022833"/>
    </source>
</evidence>
<accession>A0A3R8CDJ4</accession>
<dbReference type="AlphaFoldDB" id="A0A3R8CDJ4"/>
<dbReference type="PANTHER" id="PTHR11079:SF190">
    <property type="entry name" value="CYTOSINE DEAMINASE"/>
    <property type="match status" value="1"/>
</dbReference>
<comment type="cofactor">
    <cofactor evidence="1">
        <name>Zn(2+)</name>
        <dbReference type="ChEBI" id="CHEBI:29105"/>
    </cofactor>
</comment>
<name>A0A3R8CDJ4_9EURY</name>
<dbReference type="GO" id="GO:0008835">
    <property type="term" value="F:diaminohydroxyphosphoribosylaminopyrimidine deaminase activity"/>
    <property type="evidence" value="ECO:0007669"/>
    <property type="project" value="TreeGrafter"/>
</dbReference>
<dbReference type="CDD" id="cd01285">
    <property type="entry name" value="nucleoside_deaminase"/>
    <property type="match status" value="1"/>
</dbReference>
<evidence type="ECO:0000256" key="8">
    <source>
        <dbReference type="ARBA" id="ARBA00060693"/>
    </source>
</evidence>
<evidence type="ECO:0000256" key="4">
    <source>
        <dbReference type="ARBA" id="ARBA00022490"/>
    </source>
</evidence>
<protein>
    <submittedName>
        <fullName evidence="10">Nucleoside deaminase</fullName>
    </submittedName>
</protein>
<keyword evidence="4" id="KW-0963">Cytoplasm</keyword>
<dbReference type="GO" id="GO:0055086">
    <property type="term" value="P:nucleobase-containing small molecule metabolic process"/>
    <property type="evidence" value="ECO:0007669"/>
    <property type="project" value="UniProtKB-ARBA"/>
</dbReference>
<evidence type="ECO:0000313" key="11">
    <source>
        <dbReference type="Proteomes" id="UP000284763"/>
    </source>
</evidence>
<dbReference type="GO" id="GO:0046872">
    <property type="term" value="F:metal ion binding"/>
    <property type="evidence" value="ECO:0007669"/>
    <property type="project" value="UniProtKB-KW"/>
</dbReference>
<dbReference type="GO" id="GO:0072527">
    <property type="term" value="P:pyrimidine-containing compound metabolic process"/>
    <property type="evidence" value="ECO:0007669"/>
    <property type="project" value="UniProtKB-ARBA"/>
</dbReference>
<comment type="subunit">
    <text evidence="3">Homodimer.</text>
</comment>
<dbReference type="Proteomes" id="UP000284763">
    <property type="component" value="Unassembled WGS sequence"/>
</dbReference>
<organism evidence="10 11">
    <name type="scientific">Methanosalsum natronophilum</name>
    <dbReference type="NCBI Taxonomy" id="768733"/>
    <lineage>
        <taxon>Archaea</taxon>
        <taxon>Methanobacteriati</taxon>
        <taxon>Methanobacteriota</taxon>
        <taxon>Stenosarchaea group</taxon>
        <taxon>Methanomicrobia</taxon>
        <taxon>Methanosarcinales</taxon>
        <taxon>Methanosarcinaceae</taxon>
        <taxon>Methanosalsum</taxon>
    </lineage>
</organism>
<evidence type="ECO:0000313" key="10">
    <source>
        <dbReference type="EMBL" id="RQD89117.1"/>
    </source>
</evidence>
<reference evidence="10 11" key="1">
    <citation type="submission" date="2018-08" db="EMBL/GenBank/DDBJ databases">
        <title>The metabolism and importance of syntrophic acetate oxidation coupled to methane or sulfide production in haloalkaline environments.</title>
        <authorList>
            <person name="Timmers P.H.A."/>
            <person name="Vavourakis C.D."/>
            <person name="Sorokin D.Y."/>
            <person name="Sinninghe Damste J.S."/>
            <person name="Muyzer G."/>
            <person name="Stams A.J.M."/>
            <person name="Plugge C.M."/>
        </authorList>
    </citation>
    <scope>NUCLEOTIDE SEQUENCE [LARGE SCALE GENOMIC DNA]</scope>
    <source>
        <strain evidence="10">MSAO_Arc3</strain>
    </source>
</reference>